<organism evidence="11 12">
    <name type="scientific">Pogonomyrmex barbatus</name>
    <name type="common">red harvester ant</name>
    <dbReference type="NCBI Taxonomy" id="144034"/>
    <lineage>
        <taxon>Eukaryota</taxon>
        <taxon>Metazoa</taxon>
        <taxon>Ecdysozoa</taxon>
        <taxon>Arthropoda</taxon>
        <taxon>Hexapoda</taxon>
        <taxon>Insecta</taxon>
        <taxon>Pterygota</taxon>
        <taxon>Neoptera</taxon>
        <taxon>Endopterygota</taxon>
        <taxon>Hymenoptera</taxon>
        <taxon>Apocrita</taxon>
        <taxon>Aculeata</taxon>
        <taxon>Formicoidea</taxon>
        <taxon>Formicidae</taxon>
        <taxon>Myrmicinae</taxon>
        <taxon>Pogonomyrmex</taxon>
    </lineage>
</organism>
<evidence type="ECO:0000256" key="8">
    <source>
        <dbReference type="ARBA" id="ARBA00023170"/>
    </source>
</evidence>
<dbReference type="Pfam" id="PF02949">
    <property type="entry name" value="7tm_6"/>
    <property type="match status" value="1"/>
</dbReference>
<evidence type="ECO:0000313" key="12">
    <source>
        <dbReference type="RefSeq" id="XP_011633610.1"/>
    </source>
</evidence>
<feature type="transmembrane region" description="Helical" evidence="10">
    <location>
        <begin position="40"/>
        <end position="71"/>
    </location>
</feature>
<dbReference type="OrthoDB" id="6597368at2759"/>
<keyword evidence="11" id="KW-1185">Reference proteome</keyword>
<dbReference type="GO" id="GO:0005549">
    <property type="term" value="F:odorant binding"/>
    <property type="evidence" value="ECO:0007669"/>
    <property type="project" value="InterPro"/>
</dbReference>
<dbReference type="GO" id="GO:0007165">
    <property type="term" value="P:signal transduction"/>
    <property type="evidence" value="ECO:0007669"/>
    <property type="project" value="UniProtKB-KW"/>
</dbReference>
<dbReference type="AlphaFoldDB" id="A0A6I9W1E9"/>
<protein>
    <submittedName>
        <fullName evidence="12">Odorant receptor 85d isoform X2</fullName>
    </submittedName>
</protein>
<dbReference type="PANTHER" id="PTHR21137">
    <property type="entry name" value="ODORANT RECEPTOR"/>
    <property type="match status" value="1"/>
</dbReference>
<dbReference type="RefSeq" id="XP_011633610.1">
    <property type="nucleotide sequence ID" value="XM_011635308.1"/>
</dbReference>
<evidence type="ECO:0000256" key="10">
    <source>
        <dbReference type="SAM" id="Phobius"/>
    </source>
</evidence>
<keyword evidence="6 10" id="KW-1133">Transmembrane helix</keyword>
<keyword evidence="8 12" id="KW-0675">Receptor</keyword>
<keyword evidence="2" id="KW-1003">Cell membrane</keyword>
<feature type="transmembrane region" description="Helical" evidence="10">
    <location>
        <begin position="157"/>
        <end position="174"/>
    </location>
</feature>
<evidence type="ECO:0000256" key="1">
    <source>
        <dbReference type="ARBA" id="ARBA00004651"/>
    </source>
</evidence>
<keyword evidence="5" id="KW-0552">Olfaction</keyword>
<evidence type="ECO:0000256" key="2">
    <source>
        <dbReference type="ARBA" id="ARBA00022475"/>
    </source>
</evidence>
<sequence>MGAVTGGMLDILDGQLPFNTWVPWHCTSFLLYWFTSLQEIVAVIIATVVNVATETTILGFCLQTCAQFAILKHRLQKMAKSREKELSRKNSLNNASHQTGKLSEHISHHLCIIRLAEMINDVFSQVIFVQFFVSILVLCSCLYHLSSHLTFTDVTTLIVFIFSMFVQIFIYCWAGNEVMLKSAEMSEAIYHMDWILMTIDERKDLLMIMRRSTKPVKFTSSFLVTLTLESYANLLKASFSAFNLLQQF</sequence>
<dbReference type="Proteomes" id="UP000504615">
    <property type="component" value="Unplaced"/>
</dbReference>
<accession>A0A6I9W1E9</accession>
<proteinExistence type="predicted"/>
<dbReference type="InterPro" id="IPR004117">
    <property type="entry name" value="7tm6_olfct_rcpt"/>
</dbReference>
<keyword evidence="9" id="KW-0807">Transducer</keyword>
<evidence type="ECO:0000256" key="3">
    <source>
        <dbReference type="ARBA" id="ARBA00022606"/>
    </source>
</evidence>
<keyword evidence="4 10" id="KW-0812">Transmembrane</keyword>
<comment type="subcellular location">
    <subcellularLocation>
        <location evidence="1">Cell membrane</location>
        <topology evidence="1">Multi-pass membrane protein</topology>
    </subcellularLocation>
</comment>
<evidence type="ECO:0000256" key="5">
    <source>
        <dbReference type="ARBA" id="ARBA00022725"/>
    </source>
</evidence>
<name>A0A6I9W1E9_9HYME</name>
<evidence type="ECO:0000256" key="6">
    <source>
        <dbReference type="ARBA" id="ARBA00022989"/>
    </source>
</evidence>
<keyword evidence="7 10" id="KW-0472">Membrane</keyword>
<evidence type="ECO:0000256" key="7">
    <source>
        <dbReference type="ARBA" id="ARBA00023136"/>
    </source>
</evidence>
<keyword evidence="3" id="KW-0716">Sensory transduction</keyword>
<dbReference type="GO" id="GO:0005886">
    <property type="term" value="C:plasma membrane"/>
    <property type="evidence" value="ECO:0007669"/>
    <property type="project" value="UniProtKB-SubCell"/>
</dbReference>
<evidence type="ECO:0000256" key="4">
    <source>
        <dbReference type="ARBA" id="ARBA00022692"/>
    </source>
</evidence>
<reference evidence="12" key="1">
    <citation type="submission" date="2025-08" db="UniProtKB">
        <authorList>
            <consortium name="RefSeq"/>
        </authorList>
    </citation>
    <scope>IDENTIFICATION</scope>
</reference>
<feature type="transmembrane region" description="Helical" evidence="10">
    <location>
        <begin position="122"/>
        <end position="145"/>
    </location>
</feature>
<dbReference type="GO" id="GO:0004984">
    <property type="term" value="F:olfactory receptor activity"/>
    <property type="evidence" value="ECO:0007669"/>
    <property type="project" value="InterPro"/>
</dbReference>
<dbReference type="GeneID" id="105424847"/>
<gene>
    <name evidence="12" type="primary">LOC105424847</name>
</gene>
<evidence type="ECO:0000313" key="11">
    <source>
        <dbReference type="Proteomes" id="UP000504615"/>
    </source>
</evidence>
<dbReference type="PANTHER" id="PTHR21137:SF35">
    <property type="entry name" value="ODORANT RECEPTOR 19A-RELATED"/>
    <property type="match status" value="1"/>
</dbReference>
<evidence type="ECO:0000256" key="9">
    <source>
        <dbReference type="ARBA" id="ARBA00023224"/>
    </source>
</evidence>